<evidence type="ECO:0008006" key="3">
    <source>
        <dbReference type="Google" id="ProtNLM"/>
    </source>
</evidence>
<accession>A0AAE0A5E4</accession>
<dbReference type="PANTHER" id="PTHR46890:SF48">
    <property type="entry name" value="RNA-DIRECTED DNA POLYMERASE"/>
    <property type="match status" value="1"/>
</dbReference>
<reference evidence="1" key="1">
    <citation type="journal article" date="2023" name="Plant J.">
        <title>Genome sequences and population genomics provide insights into the demographic history, inbreeding, and mutation load of two 'living fossil' tree species of Dipteronia.</title>
        <authorList>
            <person name="Feng Y."/>
            <person name="Comes H.P."/>
            <person name="Chen J."/>
            <person name="Zhu S."/>
            <person name="Lu R."/>
            <person name="Zhang X."/>
            <person name="Li P."/>
            <person name="Qiu J."/>
            <person name="Olsen K.M."/>
            <person name="Qiu Y."/>
        </authorList>
    </citation>
    <scope>NUCLEOTIDE SEQUENCE</scope>
    <source>
        <strain evidence="1">NBL</strain>
    </source>
</reference>
<organism evidence="1 2">
    <name type="scientific">Dipteronia sinensis</name>
    <dbReference type="NCBI Taxonomy" id="43782"/>
    <lineage>
        <taxon>Eukaryota</taxon>
        <taxon>Viridiplantae</taxon>
        <taxon>Streptophyta</taxon>
        <taxon>Embryophyta</taxon>
        <taxon>Tracheophyta</taxon>
        <taxon>Spermatophyta</taxon>
        <taxon>Magnoliopsida</taxon>
        <taxon>eudicotyledons</taxon>
        <taxon>Gunneridae</taxon>
        <taxon>Pentapetalae</taxon>
        <taxon>rosids</taxon>
        <taxon>malvids</taxon>
        <taxon>Sapindales</taxon>
        <taxon>Sapindaceae</taxon>
        <taxon>Hippocastanoideae</taxon>
        <taxon>Acereae</taxon>
        <taxon>Dipteronia</taxon>
    </lineage>
</organism>
<protein>
    <recommendedName>
        <fullName evidence="3">Reverse transcriptase</fullName>
    </recommendedName>
</protein>
<dbReference type="Proteomes" id="UP001281410">
    <property type="component" value="Unassembled WGS sequence"/>
</dbReference>
<comment type="caution">
    <text evidence="1">The sequence shown here is derived from an EMBL/GenBank/DDBJ whole genome shotgun (WGS) entry which is preliminary data.</text>
</comment>
<name>A0AAE0A5E4_9ROSI</name>
<keyword evidence="2" id="KW-1185">Reference proteome</keyword>
<dbReference type="AlphaFoldDB" id="A0AAE0A5E4"/>
<gene>
    <name evidence="1" type="ORF">Dsin_018496</name>
</gene>
<proteinExistence type="predicted"/>
<evidence type="ECO:0000313" key="1">
    <source>
        <dbReference type="EMBL" id="KAK3204450.1"/>
    </source>
</evidence>
<dbReference type="PANTHER" id="PTHR46890">
    <property type="entry name" value="NON-LTR RETROLELEMENT REVERSE TRANSCRIPTASE-LIKE PROTEIN-RELATED"/>
    <property type="match status" value="1"/>
</dbReference>
<dbReference type="EMBL" id="JANJYJ010000006">
    <property type="protein sequence ID" value="KAK3204450.1"/>
    <property type="molecule type" value="Genomic_DNA"/>
</dbReference>
<evidence type="ECO:0000313" key="2">
    <source>
        <dbReference type="Proteomes" id="UP001281410"/>
    </source>
</evidence>
<sequence>MGCGVSMVDLMDGNSLCTQELGRWYDSNVRGLQKEIRAKHDELRVASSNIFPGAWVGISQVERDHDALREREELYWHQRSRDMWLSNGDKNIKYFHWRASARRARNHIRGLFDNSSHKVTAACLGFLNDGHGLEEVNGTLITLIPKVRRAERIMDYRSISLCNVLYKIVAKALANRLRGALGAVISETQSVFIPGRIISDNAIVGFECMHALKRPKKREKRLDSCSVLSNEMVPEQEGLQDLRDKKQNAEEVVGLFVGPSSEFVHMDVDVGSGSRDQTKIEATENVVGSCSCIDLGSIIGLKTGKWKRWARDGARIHNGLEVESQ</sequence>
<dbReference type="InterPro" id="IPR052343">
    <property type="entry name" value="Retrotransposon-Effector_Assoc"/>
</dbReference>